<dbReference type="Pfam" id="PF04082">
    <property type="entry name" value="Fungal_trans"/>
    <property type="match status" value="1"/>
</dbReference>
<dbReference type="GO" id="GO:0003677">
    <property type="term" value="F:DNA binding"/>
    <property type="evidence" value="ECO:0007669"/>
    <property type="project" value="InterPro"/>
</dbReference>
<organism evidence="5 6">
    <name type="scientific">Baudoinia panamericana (strain UAMH 10762)</name>
    <name type="common">Angels' share fungus</name>
    <name type="synonym">Baudoinia compniacensis (strain UAMH 10762)</name>
    <dbReference type="NCBI Taxonomy" id="717646"/>
    <lineage>
        <taxon>Eukaryota</taxon>
        <taxon>Fungi</taxon>
        <taxon>Dikarya</taxon>
        <taxon>Ascomycota</taxon>
        <taxon>Pezizomycotina</taxon>
        <taxon>Dothideomycetes</taxon>
        <taxon>Dothideomycetidae</taxon>
        <taxon>Mycosphaerellales</taxon>
        <taxon>Teratosphaeriaceae</taxon>
        <taxon>Baudoinia</taxon>
    </lineage>
</organism>
<evidence type="ECO:0000313" key="5">
    <source>
        <dbReference type="EMBL" id="EMC98438.1"/>
    </source>
</evidence>
<evidence type="ECO:0000259" key="4">
    <source>
        <dbReference type="PROSITE" id="PS50048"/>
    </source>
</evidence>
<feature type="region of interest" description="Disordered" evidence="3">
    <location>
        <begin position="58"/>
        <end position="100"/>
    </location>
</feature>
<dbReference type="InterPro" id="IPR001138">
    <property type="entry name" value="Zn2Cys6_DnaBD"/>
</dbReference>
<evidence type="ECO:0000256" key="3">
    <source>
        <dbReference type="SAM" id="MobiDB-lite"/>
    </source>
</evidence>
<dbReference type="eggNOG" id="ENOG502QTPC">
    <property type="taxonomic scope" value="Eukaryota"/>
</dbReference>
<evidence type="ECO:0000256" key="1">
    <source>
        <dbReference type="ARBA" id="ARBA00022723"/>
    </source>
</evidence>
<dbReference type="HOGENOM" id="CLU_016203_1_0_1"/>
<dbReference type="SMART" id="SM00066">
    <property type="entry name" value="GAL4"/>
    <property type="match status" value="1"/>
</dbReference>
<dbReference type="OrthoDB" id="2123952at2759"/>
<keyword evidence="1" id="KW-0479">Metal-binding</keyword>
<dbReference type="Pfam" id="PF00172">
    <property type="entry name" value="Zn_clus"/>
    <property type="match status" value="1"/>
</dbReference>
<dbReference type="PANTHER" id="PTHR46910:SF18">
    <property type="entry name" value="ZN(II)2CYS6 TRANSCRIPTION FACTOR (EUROFUNG)"/>
    <property type="match status" value="1"/>
</dbReference>
<sequence length="557" mass="62639">MSDDDGAPAVKPKKVQRISQACDLCHRRSIRCRPSNESPKSHCQNCFDFGVDCTYNRPSKRRRKSTGANVSPIVGTENHRASTNTTPTSDGDPGNKSVSRPATEMIITPGNVPDYTGAYGLVRAGKPADATGVAWRAFALASGPTIERYLEIFMEVLYPFAPFFHGPTLWERVKRREYLTDPGFLASVMAACAFAASRARDGAAEGRFTHTDTPEKLSEIFFAAAENIIDRDLKQAKSLDCLRAYGLLTMTAMQYGSVGAMHQHVGTYTTLCAMMHFHDEDRWPGGISPVEREERRRLFWSMYCLDVFISVVFDSIMKSQETLSNVRYPYEIDDEDLTTEGTAAYPLNENNWLHGFNFVTDLYRILELTIKRMRGIRDVRDDRMSITRLLIVDGIPEEQIMDNVIRIYHELPQIFKAYDLPLSGDRRQNLIGSQAANIQVTLQLVRMTVFSTNSQQNVNQKCCIAEQFLATYHEIAQHHLRAISIPLIHHLGSIGRILSSVMGSVLCEETYSRVRSLLVSMADLLQNVESALQPTAGASGELRKQIEKIDGYMEVQR</sequence>
<dbReference type="InterPro" id="IPR050987">
    <property type="entry name" value="AtrR-like"/>
</dbReference>
<dbReference type="SMART" id="SM00906">
    <property type="entry name" value="Fungal_trans"/>
    <property type="match status" value="1"/>
</dbReference>
<evidence type="ECO:0000313" key="6">
    <source>
        <dbReference type="Proteomes" id="UP000011761"/>
    </source>
</evidence>
<feature type="domain" description="Zn(2)-C6 fungal-type" evidence="4">
    <location>
        <begin position="21"/>
        <end position="55"/>
    </location>
</feature>
<dbReference type="GO" id="GO:0006351">
    <property type="term" value="P:DNA-templated transcription"/>
    <property type="evidence" value="ECO:0007669"/>
    <property type="project" value="InterPro"/>
</dbReference>
<keyword evidence="6" id="KW-1185">Reference proteome</keyword>
<feature type="non-terminal residue" evidence="5">
    <location>
        <position position="557"/>
    </location>
</feature>
<dbReference type="GeneID" id="19115737"/>
<name>M2N3A6_BAUPA</name>
<dbReference type="GO" id="GO:0008270">
    <property type="term" value="F:zinc ion binding"/>
    <property type="evidence" value="ECO:0007669"/>
    <property type="project" value="InterPro"/>
</dbReference>
<evidence type="ECO:0000256" key="2">
    <source>
        <dbReference type="ARBA" id="ARBA00023242"/>
    </source>
</evidence>
<dbReference type="PANTHER" id="PTHR46910">
    <property type="entry name" value="TRANSCRIPTION FACTOR PDR1"/>
    <property type="match status" value="1"/>
</dbReference>
<dbReference type="AlphaFoldDB" id="M2N3A6"/>
<dbReference type="InterPro" id="IPR036864">
    <property type="entry name" value="Zn2-C6_fun-type_DNA-bd_sf"/>
</dbReference>
<dbReference type="Gene3D" id="4.10.240.10">
    <property type="entry name" value="Zn(2)-C6 fungal-type DNA-binding domain"/>
    <property type="match status" value="1"/>
</dbReference>
<protein>
    <recommendedName>
        <fullName evidence="4">Zn(2)-C6 fungal-type domain-containing protein</fullName>
    </recommendedName>
</protein>
<dbReference type="RefSeq" id="XP_007674560.1">
    <property type="nucleotide sequence ID" value="XM_007676370.1"/>
</dbReference>
<proteinExistence type="predicted"/>
<gene>
    <name evidence="5" type="ORF">BAUCODRAFT_57745</name>
</gene>
<dbReference type="PROSITE" id="PS50048">
    <property type="entry name" value="ZN2_CY6_FUNGAL_2"/>
    <property type="match status" value="1"/>
</dbReference>
<dbReference type="Proteomes" id="UP000011761">
    <property type="component" value="Unassembled WGS sequence"/>
</dbReference>
<keyword evidence="2" id="KW-0539">Nucleus</keyword>
<dbReference type="OMA" id="GDPWSTF"/>
<dbReference type="CDD" id="cd12148">
    <property type="entry name" value="fungal_TF_MHR"/>
    <property type="match status" value="1"/>
</dbReference>
<dbReference type="EMBL" id="KB445553">
    <property type="protein sequence ID" value="EMC98438.1"/>
    <property type="molecule type" value="Genomic_DNA"/>
</dbReference>
<dbReference type="GO" id="GO:0000981">
    <property type="term" value="F:DNA-binding transcription factor activity, RNA polymerase II-specific"/>
    <property type="evidence" value="ECO:0007669"/>
    <property type="project" value="InterPro"/>
</dbReference>
<accession>M2N3A6</accession>
<dbReference type="SUPFAM" id="SSF57701">
    <property type="entry name" value="Zn2/Cys6 DNA-binding domain"/>
    <property type="match status" value="1"/>
</dbReference>
<dbReference type="CDD" id="cd00067">
    <property type="entry name" value="GAL4"/>
    <property type="match status" value="1"/>
</dbReference>
<dbReference type="KEGG" id="bcom:BAUCODRAFT_57745"/>
<reference evidence="5 6" key="1">
    <citation type="journal article" date="2012" name="PLoS Pathog.">
        <title>Diverse lifestyles and strategies of plant pathogenesis encoded in the genomes of eighteen Dothideomycetes fungi.</title>
        <authorList>
            <person name="Ohm R.A."/>
            <person name="Feau N."/>
            <person name="Henrissat B."/>
            <person name="Schoch C.L."/>
            <person name="Horwitz B.A."/>
            <person name="Barry K.W."/>
            <person name="Condon B.J."/>
            <person name="Copeland A.C."/>
            <person name="Dhillon B."/>
            <person name="Glaser F."/>
            <person name="Hesse C.N."/>
            <person name="Kosti I."/>
            <person name="LaButti K."/>
            <person name="Lindquist E.A."/>
            <person name="Lucas S."/>
            <person name="Salamov A.A."/>
            <person name="Bradshaw R.E."/>
            <person name="Ciuffetti L."/>
            <person name="Hamelin R.C."/>
            <person name="Kema G.H.J."/>
            <person name="Lawrence C."/>
            <person name="Scott J.A."/>
            <person name="Spatafora J.W."/>
            <person name="Turgeon B.G."/>
            <person name="de Wit P.J.G.M."/>
            <person name="Zhong S."/>
            <person name="Goodwin S.B."/>
            <person name="Grigoriev I.V."/>
        </authorList>
    </citation>
    <scope>NUCLEOTIDE SEQUENCE [LARGE SCALE GENOMIC DNA]</scope>
    <source>
        <strain evidence="5 6">UAMH 10762</strain>
    </source>
</reference>
<dbReference type="InterPro" id="IPR007219">
    <property type="entry name" value="XnlR_reg_dom"/>
</dbReference>